<dbReference type="EC" id="3.5.3.4" evidence="2"/>
<dbReference type="NCBIfam" id="TIGR02961">
    <property type="entry name" value="allantoicase"/>
    <property type="match status" value="1"/>
</dbReference>
<sequence length="638" mass="69261">MWSWCCARPGWSRRTACARPPYPSPTAASWPSGRCDAPDPDGARVEDLGDDVLFPGLVDTHVHVNGPGRTAWEGFGSATRAAAAGGVTTLIDMPLNSIPPTTSVQALEVKRAVARRSAHVGIGFWGGAVPGNAPDLEPLHHAGVLAFKAFLLPSGVDELPQLAPDQLETALREIAGFGGLLIVHAEDPHLIDGAPPPTGPRYRLRGQDAVRRRTVHLAARPEDRRPWRDRRAWRGERTDRPTPGKAAPHMTAPIPRFTGDAAPYGGGDPYADYRTADLPFTHLVDLADRRLGGSVIAANDEFFAERENLLRPEAPHFDPGAFGHKGKVMDGWETRRRRGARADAPHPAEDDHDWALIRLGAPGAVHGIVVDTAHFRGNYPQAVSVEATAVEGTPSPEELLADDVVWTELVPRTRIGGHAANGFPVSIRRRFTHLRLKQHPDGGVARLRVHGEVAPDPAWLAVLGTFDVVALEHGGAAEDASDRFYSPPANSIQPGRSHRMDEGWETRRRRDTGHDWVRYRLTAQAAPRAVEIDTGSYKGNAPGWAALYGLDATSGADPADHTSPAWTELLPRTRLQPDTVHRFVLDGAPPVTHVRIDIYPDGGVARLRLHGTLTEHGAQRLAARHAELSGWLPPRSAR</sequence>
<dbReference type="Gene3D" id="2.60.120.260">
    <property type="entry name" value="Galactose-binding domain-like"/>
    <property type="match status" value="2"/>
</dbReference>
<evidence type="ECO:0000259" key="4">
    <source>
        <dbReference type="Pfam" id="PF01979"/>
    </source>
</evidence>
<comment type="caution">
    <text evidence="6">The sequence shown here is derived from an EMBL/GenBank/DDBJ whole genome shotgun (WGS) entry which is preliminary data.</text>
</comment>
<dbReference type="Pfam" id="PF03561">
    <property type="entry name" value="Allantoicase"/>
    <property type="match status" value="2"/>
</dbReference>
<evidence type="ECO:0000313" key="6">
    <source>
        <dbReference type="EMBL" id="GAA0560819.1"/>
    </source>
</evidence>
<protein>
    <recommendedName>
        <fullName evidence="2">Probable allantoicase</fullName>
        <ecNumber evidence="2">3.5.3.4</ecNumber>
    </recommendedName>
    <alternativeName>
        <fullName evidence="2">Allantoate amidinohydrolase</fullName>
    </alternativeName>
</protein>
<dbReference type="InterPro" id="IPR005164">
    <property type="entry name" value="Allantoicase"/>
</dbReference>
<organism evidence="6 7">
    <name type="scientific">Streptomyces mordarskii</name>
    <dbReference type="NCBI Taxonomy" id="1226758"/>
    <lineage>
        <taxon>Bacteria</taxon>
        <taxon>Bacillati</taxon>
        <taxon>Actinomycetota</taxon>
        <taxon>Actinomycetes</taxon>
        <taxon>Kitasatosporales</taxon>
        <taxon>Streptomycetaceae</taxon>
        <taxon>Streptomyces</taxon>
    </lineage>
</organism>
<feature type="domain" description="Allantoicase" evidence="5">
    <location>
        <begin position="474"/>
        <end position="613"/>
    </location>
</feature>
<evidence type="ECO:0000313" key="7">
    <source>
        <dbReference type="Proteomes" id="UP001501576"/>
    </source>
</evidence>
<gene>
    <name evidence="2" type="primary">alc</name>
    <name evidence="6" type="ORF">GCM10010390_73880</name>
</gene>
<feature type="domain" description="Allantoicase" evidence="5">
    <location>
        <begin position="292"/>
        <end position="453"/>
    </location>
</feature>
<feature type="domain" description="Amidohydrolase-related" evidence="4">
    <location>
        <begin position="52"/>
        <end position="132"/>
    </location>
</feature>
<reference evidence="7" key="1">
    <citation type="journal article" date="2019" name="Int. J. Syst. Evol. Microbiol.">
        <title>The Global Catalogue of Microorganisms (GCM) 10K type strain sequencing project: providing services to taxonomists for standard genome sequencing and annotation.</title>
        <authorList>
            <consortium name="The Broad Institute Genomics Platform"/>
            <consortium name="The Broad Institute Genome Sequencing Center for Infectious Disease"/>
            <person name="Wu L."/>
            <person name="Ma J."/>
        </authorList>
    </citation>
    <scope>NUCLEOTIDE SEQUENCE [LARGE SCALE GENOMIC DNA]</scope>
    <source>
        <strain evidence="7">JCM 5052</strain>
    </source>
</reference>
<dbReference type="PANTHER" id="PTHR12045:SF3">
    <property type="entry name" value="INACTIVE ALLANTOICASE-RELATED"/>
    <property type="match status" value="1"/>
</dbReference>
<dbReference type="InterPro" id="IPR015908">
    <property type="entry name" value="Allantoicase_dom"/>
</dbReference>
<name>A0ABP3P6X1_9ACTN</name>
<dbReference type="HAMAP" id="MF_00813">
    <property type="entry name" value="Allantoicase"/>
    <property type="match status" value="1"/>
</dbReference>
<dbReference type="InterPro" id="IPR008979">
    <property type="entry name" value="Galactose-bd-like_sf"/>
</dbReference>
<keyword evidence="2" id="KW-0378">Hydrolase</keyword>
<dbReference type="Proteomes" id="UP001501576">
    <property type="component" value="Unassembled WGS sequence"/>
</dbReference>
<dbReference type="Pfam" id="PF01979">
    <property type="entry name" value="Amidohydro_1"/>
    <property type="match status" value="1"/>
</dbReference>
<evidence type="ECO:0000256" key="2">
    <source>
        <dbReference type="HAMAP-Rule" id="MF_00813"/>
    </source>
</evidence>
<dbReference type="Gene3D" id="3.20.20.140">
    <property type="entry name" value="Metal-dependent hydrolases"/>
    <property type="match status" value="1"/>
</dbReference>
<evidence type="ECO:0000256" key="1">
    <source>
        <dbReference type="ARBA" id="ARBA00009242"/>
    </source>
</evidence>
<dbReference type="SUPFAM" id="SSF49785">
    <property type="entry name" value="Galactose-binding domain-like"/>
    <property type="match status" value="2"/>
</dbReference>
<dbReference type="EMBL" id="BAAABZ010000075">
    <property type="protein sequence ID" value="GAA0560819.1"/>
    <property type="molecule type" value="Genomic_DNA"/>
</dbReference>
<comment type="pathway">
    <text evidence="2">Nitrogen metabolism; (S)-allantoin degradation; (S)-ureidoglycolate from allantoate (aminidohydrolase route): step 1/1.</text>
</comment>
<feature type="compositionally biased region" description="Basic and acidic residues" evidence="3">
    <location>
        <begin position="222"/>
        <end position="242"/>
    </location>
</feature>
<comment type="catalytic activity">
    <reaction evidence="2">
        <text>allantoate + H2O = (S)-ureidoglycolate + urea</text>
        <dbReference type="Rhea" id="RHEA:11016"/>
        <dbReference type="ChEBI" id="CHEBI:15377"/>
        <dbReference type="ChEBI" id="CHEBI:16199"/>
        <dbReference type="ChEBI" id="CHEBI:17536"/>
        <dbReference type="ChEBI" id="CHEBI:57296"/>
        <dbReference type="EC" id="3.5.3.4"/>
    </reaction>
</comment>
<feature type="region of interest" description="Disordered" evidence="3">
    <location>
        <begin position="20"/>
        <end position="40"/>
    </location>
</feature>
<keyword evidence="7" id="KW-1185">Reference proteome</keyword>
<dbReference type="InterPro" id="IPR006680">
    <property type="entry name" value="Amidohydro-rel"/>
</dbReference>
<dbReference type="InterPro" id="IPR032466">
    <property type="entry name" value="Metal_Hydrolase"/>
</dbReference>
<keyword evidence="2" id="KW-0659">Purine metabolism</keyword>
<comment type="similarity">
    <text evidence="1 2">Belongs to the allantoicase family.</text>
</comment>
<evidence type="ECO:0000256" key="3">
    <source>
        <dbReference type="SAM" id="MobiDB-lite"/>
    </source>
</evidence>
<dbReference type="PANTHER" id="PTHR12045">
    <property type="entry name" value="ALLANTOICASE"/>
    <property type="match status" value="1"/>
</dbReference>
<feature type="region of interest" description="Disordered" evidence="3">
    <location>
        <begin position="222"/>
        <end position="255"/>
    </location>
</feature>
<dbReference type="SUPFAM" id="SSF51556">
    <property type="entry name" value="Metallo-dependent hydrolases"/>
    <property type="match status" value="1"/>
</dbReference>
<feature type="region of interest" description="Disordered" evidence="3">
    <location>
        <begin position="480"/>
        <end position="504"/>
    </location>
</feature>
<proteinExistence type="inferred from homology"/>
<accession>A0ABP3P6X1</accession>
<evidence type="ECO:0000259" key="5">
    <source>
        <dbReference type="Pfam" id="PF03561"/>
    </source>
</evidence>